<name>A0A3B0X8S7_9ZZZZ</name>
<evidence type="ECO:0000256" key="4">
    <source>
        <dbReference type="SAM" id="MobiDB-lite"/>
    </source>
</evidence>
<dbReference type="GO" id="GO:0009297">
    <property type="term" value="P:pilus assembly"/>
    <property type="evidence" value="ECO:0007669"/>
    <property type="project" value="InterPro"/>
</dbReference>
<feature type="domain" description="Type II/III secretion system secretin-like" evidence="5">
    <location>
        <begin position="361"/>
        <end position="539"/>
    </location>
</feature>
<dbReference type="InterPro" id="IPR013358">
    <property type="entry name" value="Pilus_biogenesis_MshL"/>
</dbReference>
<comment type="subcellular location">
    <subcellularLocation>
        <location evidence="1">Membrane</location>
    </subcellularLocation>
</comment>
<evidence type="ECO:0000256" key="2">
    <source>
        <dbReference type="ARBA" id="ARBA00022729"/>
    </source>
</evidence>
<evidence type="ECO:0000256" key="1">
    <source>
        <dbReference type="ARBA" id="ARBA00004370"/>
    </source>
</evidence>
<dbReference type="EMBL" id="UOFG01000002">
    <property type="protein sequence ID" value="VAW57859.1"/>
    <property type="molecule type" value="Genomic_DNA"/>
</dbReference>
<keyword evidence="2" id="KW-0732">Signal</keyword>
<gene>
    <name evidence="7" type="ORF">MNBD_GAMMA11-2782</name>
</gene>
<feature type="region of interest" description="Disordered" evidence="4">
    <location>
        <begin position="181"/>
        <end position="209"/>
    </location>
</feature>
<dbReference type="PROSITE" id="PS51257">
    <property type="entry name" value="PROKAR_LIPOPROTEIN"/>
    <property type="match status" value="1"/>
</dbReference>
<dbReference type="GO" id="GO:0019867">
    <property type="term" value="C:outer membrane"/>
    <property type="evidence" value="ECO:0007669"/>
    <property type="project" value="InterPro"/>
</dbReference>
<evidence type="ECO:0000313" key="7">
    <source>
        <dbReference type="EMBL" id="VAW57859.1"/>
    </source>
</evidence>
<feature type="domain" description="Secretin N-terminal" evidence="6">
    <location>
        <begin position="154"/>
        <end position="239"/>
    </location>
</feature>
<evidence type="ECO:0000259" key="5">
    <source>
        <dbReference type="Pfam" id="PF00263"/>
    </source>
</evidence>
<dbReference type="PRINTS" id="PR00811">
    <property type="entry name" value="BCTERIALGSPD"/>
</dbReference>
<dbReference type="AlphaFoldDB" id="A0A3B0X8S7"/>
<feature type="compositionally biased region" description="Low complexity" evidence="4">
    <location>
        <begin position="200"/>
        <end position="209"/>
    </location>
</feature>
<dbReference type="Pfam" id="PF07655">
    <property type="entry name" value="Secretin_N_2"/>
    <property type="match status" value="1"/>
</dbReference>
<accession>A0A3B0X8S7</accession>
<evidence type="ECO:0000259" key="6">
    <source>
        <dbReference type="Pfam" id="PF07655"/>
    </source>
</evidence>
<sequence>MKFSFSIKIKYATLISALERLPGVFLLSALLISCGPTRPPEPSKGHITEAREIHSDIPDTINQTTLLPPPLKRPPVETYTVVVSGVSTKDLLFSMARDAHINLDIHDDIEGSVTLNAIDQTLEQILYRISRQVNIRYSVDENTIRVRADKPYLRSYKVDYVNISRESKGIIRVATNIGSTGQGNIGSTQGGGRSGGGSSGSNNNENNSSLTEVTLKSDNKFWESLTHNIIEILAVPGTGAEQANNSSRPGQDNNNNVIVNREAGLIVVRATHKQHRQLQTFIDQVLNNSKRQVMIEATIAEIKLSDRYQAGVDWSVISNDVSSGLNILTNLRGANLGQAPFSSFSLSGNVGGSQVTATLRALEQFGDVQVLSSPKIMAINNQPAILKVVDNIVYFEMDVDTSISDRQTLTTFETQIKTVPVGFVMSVTPYINENEVVTLNIRPTISRVIDSVEDPNPAFKDADVISAVPVIQVREIESILSINSGDTAVIGGLMQDTVNDRSQGLPILSSLPFIGGLFSYEDDLREKSELIIFIRPLVIHHASLNGDLSDFKQYLPEPLEFPVKSNNAPSKNSE</sequence>
<dbReference type="InterPro" id="IPR004846">
    <property type="entry name" value="T2SS/T3SS_dom"/>
</dbReference>
<protein>
    <submittedName>
        <fullName evidence="7">Type II secretion pathway protein D homolog</fullName>
    </submittedName>
</protein>
<proteinExistence type="predicted"/>
<dbReference type="InterPro" id="IPR004845">
    <property type="entry name" value="T2SS_GspD_CS"/>
</dbReference>
<dbReference type="GO" id="GO:0015627">
    <property type="term" value="C:type II protein secretion system complex"/>
    <property type="evidence" value="ECO:0007669"/>
    <property type="project" value="TreeGrafter"/>
</dbReference>
<keyword evidence="3" id="KW-0472">Membrane</keyword>
<dbReference type="GO" id="GO:0009306">
    <property type="term" value="P:protein secretion"/>
    <property type="evidence" value="ECO:0007669"/>
    <property type="project" value="InterPro"/>
</dbReference>
<dbReference type="InterPro" id="IPR011514">
    <property type="entry name" value="Secretin_N_2"/>
</dbReference>
<dbReference type="Pfam" id="PF00263">
    <property type="entry name" value="Secretin"/>
    <property type="match status" value="1"/>
</dbReference>
<organism evidence="7">
    <name type="scientific">hydrothermal vent metagenome</name>
    <dbReference type="NCBI Taxonomy" id="652676"/>
    <lineage>
        <taxon>unclassified sequences</taxon>
        <taxon>metagenomes</taxon>
        <taxon>ecological metagenomes</taxon>
    </lineage>
</organism>
<dbReference type="PANTHER" id="PTHR30332:SF24">
    <property type="entry name" value="SECRETIN GSPD-RELATED"/>
    <property type="match status" value="1"/>
</dbReference>
<evidence type="ECO:0000256" key="3">
    <source>
        <dbReference type="ARBA" id="ARBA00023136"/>
    </source>
</evidence>
<feature type="compositionally biased region" description="Gly residues" evidence="4">
    <location>
        <begin position="181"/>
        <end position="199"/>
    </location>
</feature>
<reference evidence="7" key="1">
    <citation type="submission" date="2018-06" db="EMBL/GenBank/DDBJ databases">
        <authorList>
            <person name="Zhirakovskaya E."/>
        </authorList>
    </citation>
    <scope>NUCLEOTIDE SEQUENCE</scope>
</reference>
<dbReference type="InterPro" id="IPR050810">
    <property type="entry name" value="Bact_Secretion_Sys_Channel"/>
</dbReference>
<dbReference type="Gene3D" id="3.55.50.30">
    <property type="match status" value="1"/>
</dbReference>
<dbReference type="NCBIfam" id="TIGR02519">
    <property type="entry name" value="pilus_MshL"/>
    <property type="match status" value="1"/>
</dbReference>
<dbReference type="PROSITE" id="PS00875">
    <property type="entry name" value="T2SP_D"/>
    <property type="match status" value="1"/>
</dbReference>
<dbReference type="PANTHER" id="PTHR30332">
    <property type="entry name" value="PROBABLE GENERAL SECRETION PATHWAY PROTEIN D"/>
    <property type="match status" value="1"/>
</dbReference>
<dbReference type="InterPro" id="IPR001775">
    <property type="entry name" value="GspD/PilQ"/>
</dbReference>